<protein>
    <submittedName>
        <fullName evidence="1">Uncharacterized protein</fullName>
    </submittedName>
</protein>
<dbReference type="AlphaFoldDB" id="A0A392NN36"/>
<comment type="caution">
    <text evidence="1">The sequence shown here is derived from an EMBL/GenBank/DDBJ whole genome shotgun (WGS) entry which is preliminary data.</text>
</comment>
<evidence type="ECO:0000313" key="1">
    <source>
        <dbReference type="EMBL" id="MCI01287.1"/>
    </source>
</evidence>
<dbReference type="PANTHER" id="PTHR35507">
    <property type="entry name" value="OS09G0488600 PROTEIN"/>
    <property type="match status" value="1"/>
</dbReference>
<evidence type="ECO:0000313" key="2">
    <source>
        <dbReference type="Proteomes" id="UP000265520"/>
    </source>
</evidence>
<reference evidence="1 2" key="1">
    <citation type="journal article" date="2018" name="Front. Plant Sci.">
        <title>Red Clover (Trifolium pratense) and Zigzag Clover (T. medium) - A Picture of Genomic Similarities and Differences.</title>
        <authorList>
            <person name="Dluhosova J."/>
            <person name="Istvanek J."/>
            <person name="Nedelnik J."/>
            <person name="Repkova J."/>
        </authorList>
    </citation>
    <scope>NUCLEOTIDE SEQUENCE [LARGE SCALE GENOMIC DNA]</scope>
    <source>
        <strain evidence="2">cv. 10/8</strain>
        <tissue evidence="1">Leaf</tissue>
    </source>
</reference>
<sequence length="67" mass="7694">MQQKLDNLCEQLNSSNLKENTVAAINKLSTKDGELQLDETFGSERIKFVDCGCWHCDEHSSFRNELM</sequence>
<keyword evidence="2" id="KW-1185">Reference proteome</keyword>
<dbReference type="PANTHER" id="PTHR35507:SF1">
    <property type="entry name" value="TMF_TATA_BD DOMAIN-CONTAINING PROTEIN"/>
    <property type="match status" value="1"/>
</dbReference>
<accession>A0A392NN36</accession>
<organism evidence="1 2">
    <name type="scientific">Trifolium medium</name>
    <dbReference type="NCBI Taxonomy" id="97028"/>
    <lineage>
        <taxon>Eukaryota</taxon>
        <taxon>Viridiplantae</taxon>
        <taxon>Streptophyta</taxon>
        <taxon>Embryophyta</taxon>
        <taxon>Tracheophyta</taxon>
        <taxon>Spermatophyta</taxon>
        <taxon>Magnoliopsida</taxon>
        <taxon>eudicotyledons</taxon>
        <taxon>Gunneridae</taxon>
        <taxon>Pentapetalae</taxon>
        <taxon>rosids</taxon>
        <taxon>fabids</taxon>
        <taxon>Fabales</taxon>
        <taxon>Fabaceae</taxon>
        <taxon>Papilionoideae</taxon>
        <taxon>50 kb inversion clade</taxon>
        <taxon>NPAAA clade</taxon>
        <taxon>Hologalegina</taxon>
        <taxon>IRL clade</taxon>
        <taxon>Trifolieae</taxon>
        <taxon>Trifolium</taxon>
    </lineage>
</organism>
<dbReference type="Proteomes" id="UP000265520">
    <property type="component" value="Unassembled WGS sequence"/>
</dbReference>
<proteinExistence type="predicted"/>
<name>A0A392NN36_9FABA</name>
<dbReference type="EMBL" id="LXQA010045740">
    <property type="protein sequence ID" value="MCI01287.1"/>
    <property type="molecule type" value="Genomic_DNA"/>
</dbReference>
<feature type="non-terminal residue" evidence="1">
    <location>
        <position position="67"/>
    </location>
</feature>